<comment type="caution">
    <text evidence="1">The sequence shown here is derived from an EMBL/GenBank/DDBJ whole genome shotgun (WGS) entry which is preliminary data.</text>
</comment>
<organism evidence="1 2">
    <name type="scientific">Dioscorea alata</name>
    <name type="common">Purple yam</name>
    <dbReference type="NCBI Taxonomy" id="55571"/>
    <lineage>
        <taxon>Eukaryota</taxon>
        <taxon>Viridiplantae</taxon>
        <taxon>Streptophyta</taxon>
        <taxon>Embryophyta</taxon>
        <taxon>Tracheophyta</taxon>
        <taxon>Spermatophyta</taxon>
        <taxon>Magnoliopsida</taxon>
        <taxon>Liliopsida</taxon>
        <taxon>Dioscoreales</taxon>
        <taxon>Dioscoreaceae</taxon>
        <taxon>Dioscorea</taxon>
    </lineage>
</organism>
<evidence type="ECO:0000313" key="2">
    <source>
        <dbReference type="Proteomes" id="UP000827976"/>
    </source>
</evidence>
<evidence type="ECO:0000313" key="1">
    <source>
        <dbReference type="EMBL" id="KAH7655003.1"/>
    </source>
</evidence>
<keyword evidence="2" id="KW-1185">Reference proteome</keyword>
<proteinExistence type="predicted"/>
<accession>A0ACB7U402</accession>
<dbReference type="Proteomes" id="UP000827976">
    <property type="component" value="Chromosome 19"/>
</dbReference>
<protein>
    <submittedName>
        <fullName evidence="1">Uncharacterized protein</fullName>
    </submittedName>
</protein>
<gene>
    <name evidence="1" type="ORF">IHE45_19G177600</name>
</gene>
<reference evidence="2" key="1">
    <citation type="journal article" date="2022" name="Nat. Commun.">
        <title>Chromosome evolution and the genetic basis of agronomically important traits in greater yam.</title>
        <authorList>
            <person name="Bredeson J.V."/>
            <person name="Lyons J.B."/>
            <person name="Oniyinde I.O."/>
            <person name="Okereke N.R."/>
            <person name="Kolade O."/>
            <person name="Nnabue I."/>
            <person name="Nwadili C.O."/>
            <person name="Hribova E."/>
            <person name="Parker M."/>
            <person name="Nwogha J."/>
            <person name="Shu S."/>
            <person name="Carlson J."/>
            <person name="Kariba R."/>
            <person name="Muthemba S."/>
            <person name="Knop K."/>
            <person name="Barton G.J."/>
            <person name="Sherwood A.V."/>
            <person name="Lopez-Montes A."/>
            <person name="Asiedu R."/>
            <person name="Jamnadass R."/>
            <person name="Muchugi A."/>
            <person name="Goodstein D."/>
            <person name="Egesi C.N."/>
            <person name="Featherston J."/>
            <person name="Asfaw A."/>
            <person name="Simpson G.G."/>
            <person name="Dolezel J."/>
            <person name="Hendre P.S."/>
            <person name="Van Deynze A."/>
            <person name="Kumar P.L."/>
            <person name="Obidiegwu J.E."/>
            <person name="Bhattacharjee R."/>
            <person name="Rokhsar D.S."/>
        </authorList>
    </citation>
    <scope>NUCLEOTIDE SEQUENCE [LARGE SCALE GENOMIC DNA]</scope>
    <source>
        <strain evidence="2">cv. TDa95/00328</strain>
    </source>
</reference>
<name>A0ACB7U402_DIOAL</name>
<dbReference type="EMBL" id="CM037029">
    <property type="protein sequence ID" value="KAH7655003.1"/>
    <property type="molecule type" value="Genomic_DNA"/>
</dbReference>
<sequence length="116" mass="13212">MGPVFFFSTIAATLAVFTSLPELRKWQRRQLILHKLKLITDALEQAEERLIRLQERHDKILLHLNSNYFPSLAMAHALSASQQAMDEALHFSASLQSLHLKLLTSYPPSSPLSDPY</sequence>